<dbReference type="PANTHER" id="PTHR43272:SF33">
    <property type="entry name" value="AMP-BINDING DOMAIN-CONTAINING PROTEIN-RELATED"/>
    <property type="match status" value="1"/>
</dbReference>
<evidence type="ECO:0000256" key="2">
    <source>
        <dbReference type="ARBA" id="ARBA00022840"/>
    </source>
</evidence>
<dbReference type="PANTHER" id="PTHR43272">
    <property type="entry name" value="LONG-CHAIN-FATTY-ACID--COA LIGASE"/>
    <property type="match status" value="1"/>
</dbReference>
<dbReference type="AlphaFoldDB" id="A0A4Q9L1S3"/>
<gene>
    <name evidence="4" type="ORF">CWI39_1503p0010</name>
</gene>
<dbReference type="Gene3D" id="3.40.50.12780">
    <property type="entry name" value="N-terminal domain of ligase-like"/>
    <property type="match status" value="1"/>
</dbReference>
<keyword evidence="4" id="KW-0436">Ligase</keyword>
<dbReference type="VEuPathDB" id="MicrosporidiaDB:CWI36_0662p0010"/>
<evidence type="ECO:0000313" key="5">
    <source>
        <dbReference type="Proteomes" id="UP000293045"/>
    </source>
</evidence>
<organism evidence="4 5">
    <name type="scientific">Hamiltosporidium magnivora</name>
    <dbReference type="NCBI Taxonomy" id="148818"/>
    <lineage>
        <taxon>Eukaryota</taxon>
        <taxon>Fungi</taxon>
        <taxon>Fungi incertae sedis</taxon>
        <taxon>Microsporidia</taxon>
        <taxon>Dubosqiidae</taxon>
        <taxon>Hamiltosporidium</taxon>
    </lineage>
</organism>
<dbReference type="VEuPathDB" id="MicrosporidiaDB:CWI39_1503p0010"/>
<keyword evidence="1" id="KW-0547">Nucleotide-binding</keyword>
<dbReference type="EMBL" id="PIXR01001503">
    <property type="protein sequence ID" value="TBU01036.1"/>
    <property type="molecule type" value="Genomic_DNA"/>
</dbReference>
<proteinExistence type="predicted"/>
<dbReference type="Proteomes" id="UP000293045">
    <property type="component" value="Unassembled WGS sequence"/>
</dbReference>
<reference evidence="4 5" key="1">
    <citation type="submission" date="2017-12" db="EMBL/GenBank/DDBJ databases">
        <authorList>
            <person name="Pombert J.-F."/>
            <person name="Haag K.L."/>
            <person name="Ebert D."/>
        </authorList>
    </citation>
    <scope>NUCLEOTIDE SEQUENCE [LARGE SCALE GENOMIC DNA]</scope>
    <source>
        <strain evidence="4">IL-BN-2</strain>
    </source>
</reference>
<evidence type="ECO:0000256" key="1">
    <source>
        <dbReference type="ARBA" id="ARBA00022741"/>
    </source>
</evidence>
<dbReference type="GO" id="GO:0004467">
    <property type="term" value="F:long-chain fatty acid-CoA ligase activity"/>
    <property type="evidence" value="ECO:0007669"/>
    <property type="project" value="TreeGrafter"/>
</dbReference>
<protein>
    <submittedName>
        <fullName evidence="4">Long-chain-fatty-acid-CoA ligase</fullName>
    </submittedName>
</protein>
<dbReference type="InterPro" id="IPR042099">
    <property type="entry name" value="ANL_N_sf"/>
</dbReference>
<comment type="caution">
    <text evidence="4">The sequence shown here is derived from an EMBL/GenBank/DDBJ whole genome shotgun (WGS) entry which is preliminary data.</text>
</comment>
<dbReference type="Pfam" id="PF00501">
    <property type="entry name" value="AMP-binding"/>
    <property type="match status" value="1"/>
</dbReference>
<keyword evidence="2" id="KW-0067">ATP-binding</keyword>
<dbReference type="PROSITE" id="PS00455">
    <property type="entry name" value="AMP_BINDING"/>
    <property type="match status" value="1"/>
</dbReference>
<dbReference type="SUPFAM" id="SSF56801">
    <property type="entry name" value="Acetyl-CoA synthetase-like"/>
    <property type="match status" value="1"/>
</dbReference>
<feature type="domain" description="AMP-dependent synthetase/ligase" evidence="3">
    <location>
        <begin position="44"/>
        <end position="462"/>
    </location>
</feature>
<evidence type="ECO:0000313" key="4">
    <source>
        <dbReference type="EMBL" id="TBU01036.1"/>
    </source>
</evidence>
<evidence type="ECO:0000259" key="3">
    <source>
        <dbReference type="Pfam" id="PF00501"/>
    </source>
</evidence>
<dbReference type="GO" id="GO:0005783">
    <property type="term" value="C:endoplasmic reticulum"/>
    <property type="evidence" value="ECO:0007669"/>
    <property type="project" value="TreeGrafter"/>
</dbReference>
<name>A0A4Q9L1S3_9MICR</name>
<dbReference type="GO" id="GO:0016020">
    <property type="term" value="C:membrane"/>
    <property type="evidence" value="ECO:0007669"/>
    <property type="project" value="TreeGrafter"/>
</dbReference>
<sequence length="628" mass="71625">MKKQNTNLQYIKKTNDFYSHVAYDPDIKATKEGSETLLELFEFVCRSNPEKDFIGFIENEKLYWLTYKEILERTTKLSRFLKMLVSPKETIGIYSVNRPEWIITEQAIYMVNCVNCPLYSTFGIESLKHILNETEMKVCLMSGLKAISFYKEVLQNTKTHLTDIICYDELDSQICENYKSKNIRIHFLEDILNEDFVDTNLKDYGRPGGEDLATICYTSGTSGCPKGVLQTHRNFISTVSSFTMSGATDSIFSLNDSDVYISYLPLAHVMERIIFSVLMHVGSKIAFYNGNPKRLQTDMKIIKPTFFAGVPRVFDVFKEKIMEKINEKNFFLRFIFNLALRYKIYQVRKGNFICKFLDKYIFNKVKEEFGGKIRACLSGSAPLSPSVCEFLQAVLSCPIIEGYGQTEAIGANILKPTTCPDVGVVGIPFPVNAVKLIPWDKYPGGTEGEILLKGPNITKGYYKKPDLTEETFTKDGWLRTGDIGSYSNGNFKIIGRRKEIFKTSLGEYIIPEKVETALKGGILNDILIVGREFCNYIIGLVVCTDCTIDLEEIYKKTIEMGNKKFSEGGLTRFEIPSKIIVLRKEFDTFGEFVTPTGKKKRSLIEKYFEEDIDNCFNGTYSFILSSKI</sequence>
<dbReference type="InterPro" id="IPR020845">
    <property type="entry name" value="AMP-binding_CS"/>
</dbReference>
<dbReference type="InterPro" id="IPR000873">
    <property type="entry name" value="AMP-dep_synth/lig_dom"/>
</dbReference>
<accession>A0A4Q9L1S3</accession>
<dbReference type="GO" id="GO:0005524">
    <property type="term" value="F:ATP binding"/>
    <property type="evidence" value="ECO:0007669"/>
    <property type="project" value="UniProtKB-KW"/>
</dbReference>